<evidence type="ECO:0000256" key="14">
    <source>
        <dbReference type="SAM" id="Phobius"/>
    </source>
</evidence>
<keyword evidence="4" id="KW-0732">Signal</keyword>
<dbReference type="Gene3D" id="2.60.40.1180">
    <property type="entry name" value="Golgi alpha-mannosidase II"/>
    <property type="match status" value="1"/>
</dbReference>
<evidence type="ECO:0000256" key="3">
    <source>
        <dbReference type="ARBA" id="ARBA00022525"/>
    </source>
</evidence>
<dbReference type="Proteomes" id="UP000254924">
    <property type="component" value="Unassembled WGS sequence"/>
</dbReference>
<dbReference type="CDD" id="cd11341">
    <property type="entry name" value="AmyAc_Pullulanase_LD-like"/>
    <property type="match status" value="1"/>
</dbReference>
<dbReference type="InterPro" id="IPR013780">
    <property type="entry name" value="Glyco_hydro_b"/>
</dbReference>
<feature type="compositionally biased region" description="Polar residues" evidence="13">
    <location>
        <begin position="149"/>
        <end position="159"/>
    </location>
</feature>
<comment type="catalytic activity">
    <reaction evidence="9">
        <text>Hydrolysis of (1-&gt;6)-alpha-D-glucosidic linkages in pullulan, amylopectin and glycogen, and in the alpha- and beta-limit dextrins of amylopectin and glycogen.</text>
        <dbReference type="EC" id="3.2.1.41"/>
    </reaction>
</comment>
<dbReference type="InterPro" id="IPR005877">
    <property type="entry name" value="YSIRK_signal_dom"/>
</dbReference>
<evidence type="ECO:0000256" key="12">
    <source>
        <dbReference type="ARBA" id="ARBA00031076"/>
    </source>
</evidence>
<dbReference type="Pfam" id="PF03714">
    <property type="entry name" value="PUD"/>
    <property type="match status" value="2"/>
</dbReference>
<dbReference type="Pfam" id="PF18033">
    <property type="entry name" value="SpuA_C"/>
    <property type="match status" value="1"/>
</dbReference>
<feature type="region of interest" description="Disordered" evidence="13">
    <location>
        <begin position="1176"/>
        <end position="1199"/>
    </location>
</feature>
<dbReference type="InterPro" id="IPR014755">
    <property type="entry name" value="Cu-Rt/internalin_Ig-like"/>
</dbReference>
<dbReference type="GO" id="GO:0030246">
    <property type="term" value="F:carbohydrate binding"/>
    <property type="evidence" value="ECO:0007669"/>
    <property type="project" value="InterPro"/>
</dbReference>
<keyword evidence="7" id="KW-0572">Peptidoglycan-anchor</keyword>
<evidence type="ECO:0000256" key="7">
    <source>
        <dbReference type="ARBA" id="ARBA00023088"/>
    </source>
</evidence>
<feature type="compositionally biased region" description="Basic and acidic residues" evidence="13">
    <location>
        <begin position="131"/>
        <end position="148"/>
    </location>
</feature>
<dbReference type="SUPFAM" id="SSF49452">
    <property type="entry name" value="Starch-binding domain-like"/>
    <property type="match status" value="2"/>
</dbReference>
<dbReference type="GO" id="GO:0051060">
    <property type="term" value="F:pullulanase activity"/>
    <property type="evidence" value="ECO:0007669"/>
    <property type="project" value="UniProtKB-EC"/>
</dbReference>
<keyword evidence="2" id="KW-0134">Cell wall</keyword>
<dbReference type="InterPro" id="IPR006047">
    <property type="entry name" value="GH13_cat_dom"/>
</dbReference>
<dbReference type="InterPro" id="IPR004193">
    <property type="entry name" value="Glyco_hydro_13_N"/>
</dbReference>
<dbReference type="NCBIfam" id="TIGR01167">
    <property type="entry name" value="LPXTG_anchor"/>
    <property type="match status" value="1"/>
</dbReference>
<keyword evidence="8 16" id="KW-0326">Glycosidase</keyword>
<evidence type="ECO:0000256" key="11">
    <source>
        <dbReference type="ARBA" id="ARBA00029618"/>
    </source>
</evidence>
<dbReference type="EMBL" id="UHFN01000007">
    <property type="protein sequence ID" value="SUN62021.1"/>
    <property type="molecule type" value="Genomic_DNA"/>
</dbReference>
<feature type="transmembrane region" description="Helical" evidence="14">
    <location>
        <begin position="1244"/>
        <end position="1262"/>
    </location>
</feature>
<sequence length="1268" mass="140754">MKRQPTDKRQRYAIKKLTIGVVSVATGASILLYSPQVLAEEANQDQTTELTTSETASKNQANETLATSQPSTTPETVNTDAVSEKTADNATVGTEIAETETLHVSSEQTTTPSTTEEVSTQAVPSNSTVETKTEDKEATEKAGEDKQEAVSQTNTTATTEMADPVQETTVETPKIEDGYFRLHFKSLPSQQSLESLGLWLWDDVDSPSANWPDGAMPLAQAKKDDYGYYIDFKLSQNQKKQVSYLINNKAGDNLTGDQHISLLTPEMNEAWADDSYHIHTYQPLENGSIRLNYYSSTGNYDNLAAWLFKDVKTPSTDWPNGQDFIKKGAYGVYIDIPLSENAKELGFLILDKSKSGDDVKIQPNDYVFKDLANHTQIFVRDTDPKVYNNPYYIDQVRLTGAEQSDLDSIQATFTTLDGMTKDDILKALHVLDKDGKEVTITDITLTKDSPILLIKGDFHPDKTSYTLTYNDSSQQVRNSWELKDKLYAYDGELGARLSEDGSQVSLALWAPSAEQVKVIIYDKNDQSKLIGEASLTKGDKGVWTARLDEKTPLGIANYTGYYYLYEITRNNEKVLVLDPYAKSLAAWDSSRANDTIKTAKAAFVNPDKLGLSDLDFAHIDNFTRREQAVIYETHVRDFTSDPALDGTFNHSFGTFSAFIEKLDYLKELGVTHIQLLPVLSYFFVNELDKTRSENYTSADNNYNWGYDPQHYFSLSGMYSENPNDPELRISEFKNLVNEIHKRGMGVILDVVYNHTAKTYLFEDIEPNYYHFMNADGTARESFGGGRLGTTHYMSHRLLLDSIKYLTSEFKVDGFRFDMMGDHDAAVIDQAFTEAKAINPNILMLGEGWRTYQGDEGKKVQAADQDWMSATDTVAVFSDDIRNTLKSGYPNEGTPAFITGGKKSIKELFSTIKAQPNNFTADDPGDVIQYIAAHDNFTLHDVIAKSINKDPKVAEAEIHQRIRLGNALILTSQGTPFIHAGQEYGRTKQLLNPNYITKVADDKVPNKATLIDAVKEYPYFIHDSYDSSDAVNYFDWESATNSTTHLINTTTQAYTKGLIALRRSTDAFTKASKAEVERDVSLITDPALGDVAADDLLIGYQSIASNGDIYAVFVNADQNQRTIHLPQAYRHLLGAQVLADSKTAGTRPIVQPYGITFGEDSLAINGLTAIILKVPKEKSDSTEEKDTNETATDLGTTSSKPSHILLATSNSTQSQQVVNKQTPVLENNKAQQVFLPNTGSKSSNILTLLGASLLALATSLLGFGKSRKH</sequence>
<protein>
    <recommendedName>
        <fullName evidence="10">pullulanase</fullName>
        <ecNumber evidence="10">3.2.1.41</ecNumber>
    </recommendedName>
    <alternativeName>
        <fullName evidence="11">Alpha-dextrin endo-1,6-alpha-glucosidase</fullName>
    </alternativeName>
    <alternativeName>
        <fullName evidence="12">Pullulan 6-glucanohydrolase</fullName>
    </alternativeName>
</protein>
<dbReference type="Gene3D" id="3.20.20.80">
    <property type="entry name" value="Glycosidases"/>
    <property type="match status" value="1"/>
</dbReference>
<evidence type="ECO:0000256" key="9">
    <source>
        <dbReference type="ARBA" id="ARBA00023965"/>
    </source>
</evidence>
<evidence type="ECO:0000313" key="17">
    <source>
        <dbReference type="Proteomes" id="UP000254924"/>
    </source>
</evidence>
<feature type="region of interest" description="Disordered" evidence="13">
    <location>
        <begin position="44"/>
        <end position="170"/>
    </location>
</feature>
<comment type="similarity">
    <text evidence="1">Belongs to the glycosyl hydrolase 13 family.</text>
</comment>
<dbReference type="InterPro" id="IPR011838">
    <property type="entry name" value="Pullulan_Gpos"/>
</dbReference>
<keyword evidence="5 16" id="KW-0378">Hydrolase</keyword>
<dbReference type="NCBIfam" id="TIGR02102">
    <property type="entry name" value="pullulan_Gpos"/>
    <property type="match status" value="1"/>
</dbReference>
<dbReference type="Gene3D" id="2.60.40.1220">
    <property type="match status" value="1"/>
</dbReference>
<evidence type="ECO:0000256" key="8">
    <source>
        <dbReference type="ARBA" id="ARBA00023295"/>
    </source>
</evidence>
<dbReference type="InterPro" id="IPR019931">
    <property type="entry name" value="LPXTG_anchor"/>
</dbReference>
<name>A0A380KAQ6_9STRE</name>
<dbReference type="InterPro" id="IPR014756">
    <property type="entry name" value="Ig_E-set"/>
</dbReference>
<dbReference type="Pfam" id="PF00128">
    <property type="entry name" value="Alpha-amylase"/>
    <property type="match status" value="1"/>
</dbReference>
<dbReference type="SUPFAM" id="SSF81296">
    <property type="entry name" value="E set domains"/>
    <property type="match status" value="1"/>
</dbReference>
<dbReference type="EC" id="3.2.1.41" evidence="10"/>
<dbReference type="AlphaFoldDB" id="A0A380KAQ6"/>
<dbReference type="Gene3D" id="2.60.40.1110">
    <property type="match status" value="2"/>
</dbReference>
<feature type="compositionally biased region" description="Basic and acidic residues" evidence="13">
    <location>
        <begin position="1176"/>
        <end position="1187"/>
    </location>
</feature>
<feature type="compositionally biased region" description="Low complexity" evidence="13">
    <location>
        <begin position="104"/>
        <end position="121"/>
    </location>
</feature>
<evidence type="ECO:0000256" key="2">
    <source>
        <dbReference type="ARBA" id="ARBA00022512"/>
    </source>
</evidence>
<dbReference type="InterPro" id="IPR005323">
    <property type="entry name" value="CBM41_pullulanase"/>
</dbReference>
<dbReference type="Pfam" id="PF04650">
    <property type="entry name" value="YSIRK_signal"/>
    <property type="match status" value="1"/>
</dbReference>
<dbReference type="Pfam" id="PF00746">
    <property type="entry name" value="Gram_pos_anchor"/>
    <property type="match status" value="1"/>
</dbReference>
<organism evidence="16 17">
    <name type="scientific">Streptococcus hyointestinalis</name>
    <dbReference type="NCBI Taxonomy" id="1337"/>
    <lineage>
        <taxon>Bacteria</taxon>
        <taxon>Bacillati</taxon>
        <taxon>Bacillota</taxon>
        <taxon>Bacilli</taxon>
        <taxon>Lactobacillales</taxon>
        <taxon>Streptococcaceae</taxon>
        <taxon>Streptococcus</taxon>
    </lineage>
</organism>
<evidence type="ECO:0000313" key="16">
    <source>
        <dbReference type="EMBL" id="SUN62021.1"/>
    </source>
</evidence>
<reference evidence="16 17" key="1">
    <citation type="submission" date="2018-06" db="EMBL/GenBank/DDBJ databases">
        <authorList>
            <consortium name="Pathogen Informatics"/>
            <person name="Doyle S."/>
        </authorList>
    </citation>
    <scope>NUCLEOTIDE SEQUENCE [LARGE SCALE GENOMIC DNA]</scope>
    <source>
        <strain evidence="16 17">NCTC12224</strain>
    </source>
</reference>
<evidence type="ECO:0000256" key="4">
    <source>
        <dbReference type="ARBA" id="ARBA00022729"/>
    </source>
</evidence>
<dbReference type="SMART" id="SM00642">
    <property type="entry name" value="Aamy"/>
    <property type="match status" value="1"/>
</dbReference>
<dbReference type="InterPro" id="IPR013783">
    <property type="entry name" value="Ig-like_fold"/>
</dbReference>
<feature type="domain" description="Gram-positive cocci surface proteins LPxTG" evidence="15">
    <location>
        <begin position="1234"/>
        <end position="1268"/>
    </location>
</feature>
<dbReference type="Gene3D" id="2.60.40.10">
    <property type="entry name" value="Immunoglobulins"/>
    <property type="match status" value="1"/>
</dbReference>
<dbReference type="InterPro" id="IPR017853">
    <property type="entry name" value="GH"/>
</dbReference>
<accession>A0A380KAQ6</accession>
<gene>
    <name evidence="16" type="primary">amyX_1</name>
    <name evidence="16" type="ORF">NCTC12224_01676</name>
</gene>
<proteinExistence type="inferred from homology"/>
<dbReference type="OrthoDB" id="9761875at2"/>
<keyword evidence="3" id="KW-0964">Secreted</keyword>
<evidence type="ECO:0000256" key="13">
    <source>
        <dbReference type="SAM" id="MobiDB-lite"/>
    </source>
</evidence>
<evidence type="ECO:0000256" key="5">
    <source>
        <dbReference type="ARBA" id="ARBA00022801"/>
    </source>
</evidence>
<dbReference type="InterPro" id="IPR040806">
    <property type="entry name" value="SpuA_C"/>
</dbReference>
<feature type="compositionally biased region" description="Polar residues" evidence="13">
    <location>
        <begin position="1188"/>
        <end position="1199"/>
    </location>
</feature>
<feature type="compositionally biased region" description="Polar residues" evidence="13">
    <location>
        <begin position="44"/>
        <end position="81"/>
    </location>
</feature>
<keyword evidence="6" id="KW-0106">Calcium</keyword>
<keyword evidence="14" id="KW-0472">Membrane</keyword>
<dbReference type="SUPFAM" id="SSF51445">
    <property type="entry name" value="(Trans)glycosidases"/>
    <property type="match status" value="1"/>
</dbReference>
<dbReference type="PANTHER" id="PTHR43002">
    <property type="entry name" value="GLYCOGEN DEBRANCHING ENZYME"/>
    <property type="match status" value="1"/>
</dbReference>
<evidence type="ECO:0000256" key="10">
    <source>
        <dbReference type="ARBA" id="ARBA00024062"/>
    </source>
</evidence>
<keyword evidence="14" id="KW-0812">Transmembrane</keyword>
<dbReference type="PROSITE" id="PS50847">
    <property type="entry name" value="GRAM_POS_ANCHORING"/>
    <property type="match status" value="1"/>
</dbReference>
<keyword evidence="14" id="KW-1133">Transmembrane helix</keyword>
<dbReference type="Pfam" id="PF02922">
    <property type="entry name" value="CBM_48"/>
    <property type="match status" value="1"/>
</dbReference>
<dbReference type="NCBIfam" id="TIGR01168">
    <property type="entry name" value="YSIRK_signal"/>
    <property type="match status" value="1"/>
</dbReference>
<evidence type="ECO:0000256" key="1">
    <source>
        <dbReference type="ARBA" id="ARBA00008061"/>
    </source>
</evidence>
<evidence type="ECO:0000256" key="6">
    <source>
        <dbReference type="ARBA" id="ARBA00022837"/>
    </source>
</evidence>
<dbReference type="CDD" id="cd10315">
    <property type="entry name" value="CBM41_pullulanase"/>
    <property type="match status" value="2"/>
</dbReference>
<evidence type="ECO:0000259" key="15">
    <source>
        <dbReference type="PROSITE" id="PS50847"/>
    </source>
</evidence>
<dbReference type="CDD" id="cd02860">
    <property type="entry name" value="E_set_Pullulanase"/>
    <property type="match status" value="1"/>
</dbReference>
<dbReference type="InterPro" id="IPR013784">
    <property type="entry name" value="Carb-bd-like_fold"/>
</dbReference>
<dbReference type="GO" id="GO:0005975">
    <property type="term" value="P:carbohydrate metabolic process"/>
    <property type="evidence" value="ECO:0007669"/>
    <property type="project" value="InterPro"/>
</dbReference>
<keyword evidence="17" id="KW-1185">Reference proteome</keyword>